<dbReference type="HOGENOM" id="CLU_039613_6_3_5"/>
<dbReference type="GO" id="GO:0043565">
    <property type="term" value="F:sequence-specific DNA binding"/>
    <property type="evidence" value="ECO:0007669"/>
    <property type="project" value="TreeGrafter"/>
</dbReference>
<comment type="caution">
    <text evidence="2">The sequence shown here is derived from an EMBL/GenBank/DDBJ whole genome shotgun (WGS) entry which is preliminary data.</text>
</comment>
<name>D5RMU1_9PROT</name>
<dbReference type="RefSeq" id="WP_007005332.1">
    <property type="nucleotide sequence ID" value="NZ_GG770782.1"/>
</dbReference>
<protein>
    <submittedName>
        <fullName evidence="2">LysR substrate binding domain protein</fullName>
    </submittedName>
</protein>
<feature type="non-terminal residue" evidence="2">
    <location>
        <position position="1"/>
    </location>
</feature>
<evidence type="ECO:0000259" key="1">
    <source>
        <dbReference type="Pfam" id="PF03466"/>
    </source>
</evidence>
<accession>D5RMU1</accession>
<reference evidence="2 3" key="1">
    <citation type="submission" date="2010-04" db="EMBL/GenBank/DDBJ databases">
        <authorList>
            <person name="Qin X."/>
            <person name="Bachman B."/>
            <person name="Battles P."/>
            <person name="Bell A."/>
            <person name="Bess C."/>
            <person name="Bickham C."/>
            <person name="Chaboub L."/>
            <person name="Chen D."/>
            <person name="Coyle M."/>
            <person name="Deiros D.R."/>
            <person name="Dinh H."/>
            <person name="Forbes L."/>
            <person name="Fowler G."/>
            <person name="Francisco L."/>
            <person name="Fu Q."/>
            <person name="Gubbala S."/>
            <person name="Hale W."/>
            <person name="Han Y."/>
            <person name="Hemphill L."/>
            <person name="Highlander S.K."/>
            <person name="Hirani K."/>
            <person name="Hogues M."/>
            <person name="Jackson L."/>
            <person name="Jakkamsetti A."/>
            <person name="Javaid M."/>
            <person name="Jiang H."/>
            <person name="Korchina V."/>
            <person name="Kovar C."/>
            <person name="Lara F."/>
            <person name="Lee S."/>
            <person name="Mata R."/>
            <person name="Mathew T."/>
            <person name="Moen C."/>
            <person name="Morales K."/>
            <person name="Munidasa M."/>
            <person name="Nazareth L."/>
            <person name="Ngo R."/>
            <person name="Nguyen L."/>
            <person name="Okwuonu G."/>
            <person name="Ongeri F."/>
            <person name="Patil S."/>
            <person name="Petrosino J."/>
            <person name="Pham C."/>
            <person name="Pham P."/>
            <person name="Pu L.-L."/>
            <person name="Puazo M."/>
            <person name="Raj R."/>
            <person name="Reid J."/>
            <person name="Rouhana J."/>
            <person name="Saada N."/>
            <person name="Shang Y."/>
            <person name="Simmons D."/>
            <person name="Thornton R."/>
            <person name="Warren J."/>
            <person name="Weissenberger G."/>
            <person name="Zhang J."/>
            <person name="Zhang L."/>
            <person name="Zhou C."/>
            <person name="Zhu D."/>
            <person name="Muzny D."/>
            <person name="Worley K."/>
            <person name="Gibbs R."/>
        </authorList>
    </citation>
    <scope>NUCLEOTIDE SEQUENCE [LARGE SCALE GENOMIC DNA]</scope>
    <source>
        <strain evidence="2 3">ATCC 49957</strain>
    </source>
</reference>
<keyword evidence="3" id="KW-1185">Reference proteome</keyword>
<dbReference type="PANTHER" id="PTHR30427:SF1">
    <property type="entry name" value="TRANSCRIPTIONAL ACTIVATOR PROTEIN LYSR"/>
    <property type="match status" value="1"/>
</dbReference>
<dbReference type="Pfam" id="PF03466">
    <property type="entry name" value="LysR_substrate"/>
    <property type="match status" value="1"/>
</dbReference>
<feature type="domain" description="LysR substrate-binding" evidence="1">
    <location>
        <begin position="2"/>
        <end position="193"/>
    </location>
</feature>
<dbReference type="EMBL" id="ADVL01000416">
    <property type="protein sequence ID" value="EFH11371.1"/>
    <property type="molecule type" value="Genomic_DNA"/>
</dbReference>
<proteinExistence type="predicted"/>
<organism evidence="2 3">
    <name type="scientific">Pseudoroseomonas cervicalis ATCC 49957</name>
    <dbReference type="NCBI Taxonomy" id="525371"/>
    <lineage>
        <taxon>Bacteria</taxon>
        <taxon>Pseudomonadati</taxon>
        <taxon>Pseudomonadota</taxon>
        <taxon>Alphaproteobacteria</taxon>
        <taxon>Acetobacterales</taxon>
        <taxon>Roseomonadaceae</taxon>
        <taxon>Roseomonas</taxon>
    </lineage>
</organism>
<dbReference type="GO" id="GO:0010628">
    <property type="term" value="P:positive regulation of gene expression"/>
    <property type="evidence" value="ECO:0007669"/>
    <property type="project" value="TreeGrafter"/>
</dbReference>
<gene>
    <name evidence="2" type="ORF">HMPREF0731_2402</name>
</gene>
<evidence type="ECO:0000313" key="3">
    <source>
        <dbReference type="Proteomes" id="UP000005324"/>
    </source>
</evidence>
<dbReference type="SUPFAM" id="SSF53850">
    <property type="entry name" value="Periplasmic binding protein-like II"/>
    <property type="match status" value="1"/>
</dbReference>
<dbReference type="PANTHER" id="PTHR30427">
    <property type="entry name" value="TRANSCRIPTIONAL ACTIVATOR PROTEIN LYSR"/>
    <property type="match status" value="1"/>
</dbReference>
<sequence length="223" mass="22677">PALAAGLVPAALGRLGAATLPARLELTALPAGQAASALLGGRADLGFLSLPVEHRGLTLHWLGEGRCCAALRPDHRLARQDSIALAELKDERLVTMADPHRLGGRIATALAAAGLDPGGSLAVNTSLNAMLAARAGLGIALVDPVTALGVPIEGLVLRPIEPAIPFLWGVASPVARPPGEAARRLIAAAAEQAAALPGFRQHPPHSMEALLAMLHPAPPGRVS</sequence>
<dbReference type="Gene3D" id="3.40.190.290">
    <property type="match status" value="1"/>
</dbReference>
<evidence type="ECO:0000313" key="2">
    <source>
        <dbReference type="EMBL" id="EFH11371.1"/>
    </source>
</evidence>
<dbReference type="InterPro" id="IPR005119">
    <property type="entry name" value="LysR_subst-bd"/>
</dbReference>
<dbReference type="AlphaFoldDB" id="D5RMU1"/>
<dbReference type="Proteomes" id="UP000005324">
    <property type="component" value="Unassembled WGS sequence"/>
</dbReference>